<evidence type="ECO:0000256" key="2">
    <source>
        <dbReference type="ARBA" id="ARBA00022827"/>
    </source>
</evidence>
<evidence type="ECO:0000259" key="3">
    <source>
        <dbReference type="Pfam" id="PF02910"/>
    </source>
</evidence>
<gene>
    <name evidence="4" type="ORF">DPPLL_34620</name>
</gene>
<evidence type="ECO:0000313" key="4">
    <source>
        <dbReference type="EMBL" id="BDD89097.1"/>
    </source>
</evidence>
<name>A0ABN6MDC9_9BACT</name>
<dbReference type="Pfam" id="PF02910">
    <property type="entry name" value="Succ_DH_flav_C"/>
    <property type="match status" value="1"/>
</dbReference>
<proteinExistence type="predicted"/>
<dbReference type="InterPro" id="IPR005288">
    <property type="entry name" value="NadB"/>
</dbReference>
<dbReference type="EMBL" id="AP025516">
    <property type="protein sequence ID" value="BDD89097.1"/>
    <property type="molecule type" value="Genomic_DNA"/>
</dbReference>
<keyword evidence="5" id="KW-1185">Reference proteome</keyword>
<keyword evidence="2" id="KW-0285">Flavoprotein</keyword>
<sequence>MVYAERAAQYCLENLYKIRGKTVEAEFHSYDSLPHKVMGEEILISHNWDIIRRIMWNYVGIVRSEKRLSLAKKRLTEILSEIEDHYVTHRVSKNMVELRNIGHVAHLIVESARLRKESRGLHFCVDFPEKKETYRHWTVLTRKDKGKPWDMISTQTRFSTE</sequence>
<accession>A0ABN6MDC9</accession>
<reference evidence="4 5" key="1">
    <citation type="submission" date="2022-01" db="EMBL/GenBank/DDBJ databases">
        <title>Desulfofustis limnae sp. nov., a novel mesophilic sulfate-reducing bacterium isolated from marsh soil.</title>
        <authorList>
            <person name="Watanabe M."/>
            <person name="Takahashi A."/>
            <person name="Kojima H."/>
            <person name="Fukui M."/>
        </authorList>
    </citation>
    <scope>NUCLEOTIDE SEQUENCE [LARGE SCALE GENOMIC DNA]</scope>
    <source>
        <strain evidence="4 5">PPLL</strain>
    </source>
</reference>
<evidence type="ECO:0000256" key="1">
    <source>
        <dbReference type="ARBA" id="ARBA00001974"/>
    </source>
</evidence>
<dbReference type="Proteomes" id="UP000830055">
    <property type="component" value="Chromosome"/>
</dbReference>
<keyword evidence="2" id="KW-0274">FAD</keyword>
<feature type="domain" description="Fumarate reductase/succinate dehydrogenase flavoprotein-like C-terminal" evidence="3">
    <location>
        <begin position="52"/>
        <end position="145"/>
    </location>
</feature>
<dbReference type="InterPro" id="IPR015939">
    <property type="entry name" value="Fum_Rdtase/Succ_DH_flav-like_C"/>
</dbReference>
<protein>
    <recommendedName>
        <fullName evidence="3">Fumarate reductase/succinate dehydrogenase flavoprotein-like C-terminal domain-containing protein</fullName>
    </recommendedName>
</protein>
<comment type="cofactor">
    <cofactor evidence="1">
        <name>FAD</name>
        <dbReference type="ChEBI" id="CHEBI:57692"/>
    </cofactor>
</comment>
<dbReference type="SUPFAM" id="SSF46977">
    <property type="entry name" value="Succinate dehydrogenase/fumarate reductase flavoprotein C-terminal domain"/>
    <property type="match status" value="1"/>
</dbReference>
<dbReference type="PANTHER" id="PTHR42716">
    <property type="entry name" value="L-ASPARTATE OXIDASE"/>
    <property type="match status" value="1"/>
</dbReference>
<dbReference type="PANTHER" id="PTHR42716:SF2">
    <property type="entry name" value="L-ASPARTATE OXIDASE, CHLOROPLASTIC"/>
    <property type="match status" value="1"/>
</dbReference>
<evidence type="ECO:0000313" key="5">
    <source>
        <dbReference type="Proteomes" id="UP000830055"/>
    </source>
</evidence>
<dbReference type="Gene3D" id="1.20.58.100">
    <property type="entry name" value="Fumarate reductase/succinate dehydrogenase flavoprotein-like, C-terminal domain"/>
    <property type="match status" value="1"/>
</dbReference>
<dbReference type="InterPro" id="IPR037099">
    <property type="entry name" value="Fum_R/Succ_DH_flav-like_C_sf"/>
</dbReference>
<organism evidence="4 5">
    <name type="scientific">Desulfofustis limnaeus</name>
    <dbReference type="NCBI Taxonomy" id="2740163"/>
    <lineage>
        <taxon>Bacteria</taxon>
        <taxon>Pseudomonadati</taxon>
        <taxon>Thermodesulfobacteriota</taxon>
        <taxon>Desulfobulbia</taxon>
        <taxon>Desulfobulbales</taxon>
        <taxon>Desulfocapsaceae</taxon>
        <taxon>Desulfofustis</taxon>
    </lineage>
</organism>